<accession>A0A538TJJ7</accession>
<name>A0A538TJJ7_UNCEI</name>
<dbReference type="Proteomes" id="UP000317691">
    <property type="component" value="Unassembled WGS sequence"/>
</dbReference>
<organism evidence="1 2">
    <name type="scientific">Eiseniibacteriota bacterium</name>
    <dbReference type="NCBI Taxonomy" id="2212470"/>
    <lineage>
        <taxon>Bacteria</taxon>
        <taxon>Candidatus Eiseniibacteriota</taxon>
    </lineage>
</organism>
<evidence type="ECO:0000313" key="1">
    <source>
        <dbReference type="EMBL" id="TMQ63795.1"/>
    </source>
</evidence>
<gene>
    <name evidence="1" type="ORF">E6K79_09115</name>
</gene>
<comment type="caution">
    <text evidence="1">The sequence shown here is derived from an EMBL/GenBank/DDBJ whole genome shotgun (WGS) entry which is preliminary data.</text>
</comment>
<dbReference type="AlphaFoldDB" id="A0A538TJJ7"/>
<protein>
    <submittedName>
        <fullName evidence="1">Uncharacterized protein</fullName>
    </submittedName>
</protein>
<proteinExistence type="predicted"/>
<sequence length="186" mass="21267">MLKRAQFRLRFPEADIARWATRFGDDGSDDEILGNIRPLVLARGHLTRPEFLKICAWKSVRTKSSCRRNGGHNVETLTRAAFATPDEALKISLLRLLDGVEWPTASTILHFCDTRAYPILDYRALWSLGFANPPRYAMEFWLAYLAFTRGLALRLGVPIRTVDKALWQYSKERQKFGSTRSHEGAP</sequence>
<dbReference type="EMBL" id="VBOZ01000029">
    <property type="protein sequence ID" value="TMQ63795.1"/>
    <property type="molecule type" value="Genomic_DNA"/>
</dbReference>
<reference evidence="1 2" key="1">
    <citation type="journal article" date="2019" name="Nat. Microbiol.">
        <title>Mediterranean grassland soil C-N compound turnover is dependent on rainfall and depth, and is mediated by genomically divergent microorganisms.</title>
        <authorList>
            <person name="Diamond S."/>
            <person name="Andeer P.F."/>
            <person name="Li Z."/>
            <person name="Crits-Christoph A."/>
            <person name="Burstein D."/>
            <person name="Anantharaman K."/>
            <person name="Lane K.R."/>
            <person name="Thomas B.C."/>
            <person name="Pan C."/>
            <person name="Northen T.R."/>
            <person name="Banfield J.F."/>
        </authorList>
    </citation>
    <scope>NUCLEOTIDE SEQUENCE [LARGE SCALE GENOMIC DNA]</scope>
    <source>
        <strain evidence="1">WS_9</strain>
    </source>
</reference>
<evidence type="ECO:0000313" key="2">
    <source>
        <dbReference type="Proteomes" id="UP000317691"/>
    </source>
</evidence>